<dbReference type="SMART" id="SM00710">
    <property type="entry name" value="PbH1"/>
    <property type="match status" value="7"/>
</dbReference>
<feature type="region of interest" description="Disordered" evidence="1">
    <location>
        <begin position="44"/>
        <end position="94"/>
    </location>
</feature>
<evidence type="ECO:0000259" key="4">
    <source>
        <dbReference type="Pfam" id="PF05738"/>
    </source>
</evidence>
<feature type="compositionally biased region" description="Polar residues" evidence="1">
    <location>
        <begin position="2674"/>
        <end position="2691"/>
    </location>
</feature>
<dbReference type="CDD" id="cd00222">
    <property type="entry name" value="CollagenBindB"/>
    <property type="match status" value="1"/>
</dbReference>
<evidence type="ECO:0000256" key="3">
    <source>
        <dbReference type="SAM" id="SignalP"/>
    </source>
</evidence>
<feature type="region of interest" description="Disordered" evidence="1">
    <location>
        <begin position="2672"/>
        <end position="2693"/>
    </location>
</feature>
<dbReference type="Gene3D" id="2.60.40.1140">
    <property type="entry name" value="Collagen-binding surface protein Cna, B-type domain"/>
    <property type="match status" value="1"/>
</dbReference>
<evidence type="ECO:0000256" key="2">
    <source>
        <dbReference type="SAM" id="Phobius"/>
    </source>
</evidence>
<feature type="chain" id="PRO_5039072073" evidence="3">
    <location>
        <begin position="31"/>
        <end position="2864"/>
    </location>
</feature>
<feature type="compositionally biased region" description="Basic and acidic residues" evidence="1">
    <location>
        <begin position="63"/>
        <end position="94"/>
    </location>
</feature>
<keyword evidence="2" id="KW-0472">Membrane</keyword>
<organism evidence="5 6">
    <name type="scientific">Longicatena caecimuris</name>
    <dbReference type="NCBI Taxonomy" id="1796635"/>
    <lineage>
        <taxon>Bacteria</taxon>
        <taxon>Bacillati</taxon>
        <taxon>Bacillota</taxon>
        <taxon>Erysipelotrichia</taxon>
        <taxon>Erysipelotrichales</taxon>
        <taxon>Erysipelotrichaceae</taxon>
        <taxon>Longicatena</taxon>
    </lineage>
</organism>
<reference evidence="5 6" key="1">
    <citation type="submission" date="2019-03" db="EMBL/GenBank/DDBJ databases">
        <title>Genomic Encyclopedia of Type Strains, Phase IV (KMG-IV): sequencing the most valuable type-strain genomes for metagenomic binning, comparative biology and taxonomic classification.</title>
        <authorList>
            <person name="Goeker M."/>
        </authorList>
    </citation>
    <scope>NUCLEOTIDE SEQUENCE [LARGE SCALE GENOMIC DNA]</scope>
    <source>
        <strain evidence="5 6">DSM 29481</strain>
    </source>
</reference>
<dbReference type="EMBL" id="SMBP01000007">
    <property type="protein sequence ID" value="TCU60339.1"/>
    <property type="molecule type" value="Genomic_DNA"/>
</dbReference>
<evidence type="ECO:0000313" key="6">
    <source>
        <dbReference type="Proteomes" id="UP000295773"/>
    </source>
</evidence>
<dbReference type="Pfam" id="PF05738">
    <property type="entry name" value="Cna_B"/>
    <property type="match status" value="1"/>
</dbReference>
<keyword evidence="2" id="KW-0812">Transmembrane</keyword>
<accession>A0A4R3TG18</accession>
<dbReference type="InterPro" id="IPR008454">
    <property type="entry name" value="Collagen-bd_Cna-like_B-typ_dom"/>
</dbReference>
<keyword evidence="6" id="KW-1185">Reference proteome</keyword>
<dbReference type="InterPro" id="IPR006626">
    <property type="entry name" value="PbH1"/>
</dbReference>
<gene>
    <name evidence="5" type="ORF">EDD61_10728</name>
</gene>
<feature type="signal peptide" evidence="3">
    <location>
        <begin position="1"/>
        <end position="30"/>
    </location>
</feature>
<sequence>MPQGKRMHKKIIMLCLCAALFIMQSGLLSADDFNAVDEQPIETLPEEKIETSASKVASEDTPTSDRNEEQSLLKQDKPDENNKETTVEENVQKDVKLSQDETALSTYYQDNKICIYNYKQLQLIGSGKPVYEGDVKGAIGNGEMIFIDDQPITYSLNQDYYLMQDIEFEKSSLWYYPQDFTGTIISYKERKEHVLYDETTDTIYIYNRYQLSLMQSANAEQEYVTTGDWNAETLGIGQVYTLKDGTHLTYGKAHTYVLASSFSIEEVTLKAAALAFTNTDQYPSVYDGREYFGQVVKTIDNKDYILIGNQKQLRAIGTDTKVTEPIWEVYEERTSILTSWQVKEDNADHPIRLYYPGDADLIKFDETFDWSNRELYAVKNGEHKLGDRQKLDGITITDATKCYNYYGSKLDVKQKLTYDATSTEPINIGKAGATYSNTANYIIFRDIYLTEDGTASGATVAWEPIENFTGTMIGQKGMVEGSNAIIHNVEINQTDAINQKSEGIFTKTYHEEYGIGFFRSLASGRDSNLQFSDEPILVSHITLDTVQVKTTTKSIDKNVSLIAGVLKVLGLGESLKDDPKSFATGALAGVVKGNVQIDNCQVTNLKGITNANNYTGGLIGYVSGITKYEAITGLIGGTLKTLSELLNALPVLGLGDLVTFLLDGGLLDVGSLIPIGYVNAVITNCSVSFASEASIIGNDYTGGFIGDIRGSIIHNAKVITNGDSEIQGTNYVGGFAGRAANQVIAGALSSLGIDLLGNFPVNTVFLNSQIQGSGKLNVTATSTENNAGYAGGFVGSMSNSYAIDCSVKNLSKVSGKDYVGGFSGKADMGDVADINESDDDKQGLLKLVQGLLSSILSGDKNIQILNLVGMRPSVMTGIEVSGQQIAIIASGKHAGGLTGYAGAVQISNTEELKDDTKTTTKEVQRVLTKNNISYTYDKKGNEVSASTSLTVSAIEHAGGGIGKATMTSLSDVLGSTVKAADYMRFEVKDITIQGGTTGLKVEATGANSNAGGVIGYGLGGEVRNVNLTNLASISAGKNAGGFAGYFGSGTLASVGGVDVLGLGLIQADGILSLADMVETMVYDSSISGTTTGFRVVTSETDSHSGGFIGNCISGKVKRASVTALQSVSAPMDAGNAGGFIGYAKAGDALATVGNSTNLAGINLTNLLGVMSALTPEFQDITLTYVVNGADPQVSAQIAGGVIGDGQAVDMNYRVNHPDAGDTSAEAKTTISGLAYVKGTAYAGGFAGRLLPGDVAQTGSIKVLNLLDATQLLSVMDIAYPKLSDISITGEQLIVRATGKQGDVALGDAGGFLGHGKAVTIAHANITDVKEVIGAYHAGGYVGILRSGSVAEASDATGELLNSILGKLLNVKELTSVLQAASSTITDAKVSGHANDEGNAGLYVHTEVFEGNDISQAQGYAGGYVGEMQSGYIDNQANAVDGQKGTAVEHLWKVEGLRYAGGFGGLVQAGSVAEVGQDSSLLNQLTQFNDTLSVIQAFVPVIQHASIRSIASGMRVHVSGSDTQDNTNDVNTGSAGGYIGYASGVQISNCDVQKLQNTKVVEPKDLQTREANSYFDGTSDYAIKGYRYAGGYFGKVVIGSTAAIGGVKVLDKVLQLANAASALNVVVSIVEHSDVYGDASGFNVIASDTSGKIGKAGGFAGDMQGTQVQDANVYRFAHIIARESAGGYAGTIQPGDVADVVTGTSVLGGLIQADNLVSVLRTFVPTIKNSETTCIPCGGVVRADAQSSDGVLRGLAGGYVGHNFGGQIWGNDGSDWKSSAYTGPQRKASIKRIRSVYGVEYAGGYTGLMQCANVADTGSLHLLFDLITLDNPLTVMQAVYPSEKQTTVSGPLRNLDMAEWNAWVKAVGVYGAYGQQLKELGEVNTAEEFTNIIQKYAYGYAVSAGRNQDAATSIQGSAAGGYVGRMEGGTITDAIAQDLKISNAYRSAGGFAGEMITGTVAQTGDIDLANVKLAGTIPAIESFVPVIRTSSVEGYRGGASIAATGVNQTQTTGYAGGYVGYMVGGQIWGNATTACNIEKLRRVDGTSYVGGYAGKVDPGSVTRVDTATKQGLLNQVLNLLIASPADLVQVLNATISTIRYAKVSSWDDWGIVVNGAYQEGVNTAYAKAAGGFAGSLSGAVLGEEKTADSGVHLDRLRSVIGGDHVGGCFGIGDVDAAAQVSGDETTNILHLIKTGGIDVLDTFRTYVYHSEVKGSPQAGLHVSAHTESSQGSNASLVYYGNAGGFGGSLLDGSIKNSTVTNLAKVEGLNNTGGFVGYCGKSGVVDADKLDVLEGSFGELLGGSLGVLDVFGSNIHDSKVSGIAGGYLVNSGQGTQPIAGGFIGYGNLARIVNCIAGGETQEQGVNQVASQGIAGGFIGKTDFAYLADVQFKSELVNALLTVVLNPLVKALYIDDLENLGLLDIHLGILKVKALKDGDVVNLNLLGLKISVSLSKKSSENPAETDFAIITLGDSTIKLPCNENGLIDSEQNEQNVRVTLIKANRTKVENSKVNGTKFGYDVFGGGANNDKDAQKEEGSSGGFVGFNKEGLFFDNTMELCDTIKGTANSIGPFTGKSSLASSYDFNTIEKVEGENNLYHIYRKVNRIYNEIAKDTSILTNIATIVDDWNAYSIKHIVNVKEFETLKDAQLVSSTSQQAIPLNAYVSPAKAVLMDDASSGTNASDTTKPEPSQEQDPCDEFLKLTINKVWKDSDNRDQLRPDKINITLQRTWKENKEEKSEIVTGYESYVINGDATKATWQHVLTDLPAYKTAEDGSLCYYTYTVSETAIPGYIIKIDSSQDHTTFTITNSHFAILPDTGGMGIFMFILVGGCILIVMLYSDVIRHQKRRKERQAMKKQQRQSNSPPA</sequence>
<evidence type="ECO:0000313" key="5">
    <source>
        <dbReference type="EMBL" id="TCU60339.1"/>
    </source>
</evidence>
<proteinExistence type="predicted"/>
<feature type="domain" description="CNA-B" evidence="4">
    <location>
        <begin position="2701"/>
        <end position="2807"/>
    </location>
</feature>
<dbReference type="SUPFAM" id="SSF49478">
    <property type="entry name" value="Cna protein B-type domain"/>
    <property type="match status" value="1"/>
</dbReference>
<feature type="transmembrane region" description="Helical" evidence="2">
    <location>
        <begin position="2816"/>
        <end position="2837"/>
    </location>
</feature>
<protein>
    <submittedName>
        <fullName evidence="5">Cna B-type protein</fullName>
    </submittedName>
</protein>
<keyword evidence="3" id="KW-0732">Signal</keyword>
<dbReference type="Gene3D" id="2.160.20.110">
    <property type="match status" value="2"/>
</dbReference>
<keyword evidence="2" id="KW-1133">Transmembrane helix</keyword>
<comment type="caution">
    <text evidence="5">The sequence shown here is derived from an EMBL/GenBank/DDBJ whole genome shotgun (WGS) entry which is preliminary data.</text>
</comment>
<dbReference type="Proteomes" id="UP000295773">
    <property type="component" value="Unassembled WGS sequence"/>
</dbReference>
<evidence type="ECO:0000256" key="1">
    <source>
        <dbReference type="SAM" id="MobiDB-lite"/>
    </source>
</evidence>
<name>A0A4R3TG18_9FIRM</name>